<reference evidence="4 5" key="1">
    <citation type="submission" date="2016-07" db="EMBL/GenBank/DDBJ databases">
        <title>Pervasive Adenine N6-methylation of Active Genes in Fungi.</title>
        <authorList>
            <consortium name="DOE Joint Genome Institute"/>
            <person name="Mondo S.J."/>
            <person name="Dannebaum R.O."/>
            <person name="Kuo R.C."/>
            <person name="Labutti K."/>
            <person name="Haridas S."/>
            <person name="Kuo A."/>
            <person name="Salamov A."/>
            <person name="Ahrendt S.R."/>
            <person name="Lipzen A."/>
            <person name="Sullivan W."/>
            <person name="Andreopoulos W.B."/>
            <person name="Clum A."/>
            <person name="Lindquist E."/>
            <person name="Daum C."/>
            <person name="Ramamoorthy G.K."/>
            <person name="Gryganskyi A."/>
            <person name="Culley D."/>
            <person name="Magnuson J.K."/>
            <person name="James T.Y."/>
            <person name="O'Malley M.A."/>
            <person name="Stajich J.E."/>
            <person name="Spatafora J.W."/>
            <person name="Visel A."/>
            <person name="Grigoriev I.V."/>
        </authorList>
    </citation>
    <scope>NUCLEOTIDE SEQUENCE [LARGE SCALE GENOMIC DNA]</scope>
    <source>
        <strain evidence="4 5">68-887.2</strain>
    </source>
</reference>
<feature type="compositionally biased region" description="Gly residues" evidence="2">
    <location>
        <begin position="731"/>
        <end position="745"/>
    </location>
</feature>
<feature type="compositionally biased region" description="Polar residues" evidence="2">
    <location>
        <begin position="491"/>
        <end position="507"/>
    </location>
</feature>
<feature type="compositionally biased region" description="Basic and acidic residues" evidence="2">
    <location>
        <begin position="511"/>
        <end position="522"/>
    </location>
</feature>
<feature type="compositionally biased region" description="Pro residues" evidence="2">
    <location>
        <begin position="338"/>
        <end position="352"/>
    </location>
</feature>
<dbReference type="CDD" id="cd00202">
    <property type="entry name" value="ZnF_GATA"/>
    <property type="match status" value="1"/>
</dbReference>
<feature type="compositionally biased region" description="Low complexity" evidence="2">
    <location>
        <begin position="278"/>
        <end position="331"/>
    </location>
</feature>
<evidence type="ECO:0000259" key="3">
    <source>
        <dbReference type="PROSITE" id="PS50114"/>
    </source>
</evidence>
<feature type="region of interest" description="Disordered" evidence="2">
    <location>
        <begin position="397"/>
        <end position="435"/>
    </location>
</feature>
<gene>
    <name evidence="4" type="ORF">BCR39DRAFT_540955</name>
</gene>
<dbReference type="SMART" id="SM00401">
    <property type="entry name" value="ZnF_GATA"/>
    <property type="match status" value="1"/>
</dbReference>
<dbReference type="InterPro" id="IPR000679">
    <property type="entry name" value="Znf_GATA"/>
</dbReference>
<dbReference type="Pfam" id="PF00320">
    <property type="entry name" value="GATA"/>
    <property type="match status" value="1"/>
</dbReference>
<evidence type="ECO:0000256" key="1">
    <source>
        <dbReference type="PROSITE-ProRule" id="PRU00094"/>
    </source>
</evidence>
<keyword evidence="1" id="KW-0862">Zinc</keyword>
<feature type="compositionally biased region" description="Low complexity" evidence="2">
    <location>
        <begin position="246"/>
        <end position="263"/>
    </location>
</feature>
<dbReference type="InParanoid" id="A0A1Y2AVC7"/>
<protein>
    <recommendedName>
        <fullName evidence="3">GATA-type domain-containing protein</fullName>
    </recommendedName>
</protein>
<dbReference type="AlphaFoldDB" id="A0A1Y2AVC7"/>
<evidence type="ECO:0000313" key="5">
    <source>
        <dbReference type="Proteomes" id="UP000193986"/>
    </source>
</evidence>
<feature type="region of interest" description="Disordered" evidence="2">
    <location>
        <begin position="731"/>
        <end position="756"/>
    </location>
</feature>
<dbReference type="EMBL" id="MCFC01000047">
    <property type="protein sequence ID" value="ORY26492.1"/>
    <property type="molecule type" value="Genomic_DNA"/>
</dbReference>
<dbReference type="GO" id="GO:0043565">
    <property type="term" value="F:sequence-specific DNA binding"/>
    <property type="evidence" value="ECO:0007669"/>
    <property type="project" value="InterPro"/>
</dbReference>
<accession>A0A1Y2AVC7</accession>
<evidence type="ECO:0000313" key="4">
    <source>
        <dbReference type="EMBL" id="ORY26492.1"/>
    </source>
</evidence>
<keyword evidence="5" id="KW-1185">Reference proteome</keyword>
<dbReference type="GO" id="GO:0008270">
    <property type="term" value="F:zinc ion binding"/>
    <property type="evidence" value="ECO:0007669"/>
    <property type="project" value="UniProtKB-KW"/>
</dbReference>
<comment type="caution">
    <text evidence="4">The sequence shown here is derived from an EMBL/GenBank/DDBJ whole genome shotgun (WGS) entry which is preliminary data.</text>
</comment>
<organism evidence="4 5">
    <name type="scientific">Naematelia encephala</name>
    <dbReference type="NCBI Taxonomy" id="71784"/>
    <lineage>
        <taxon>Eukaryota</taxon>
        <taxon>Fungi</taxon>
        <taxon>Dikarya</taxon>
        <taxon>Basidiomycota</taxon>
        <taxon>Agaricomycotina</taxon>
        <taxon>Tremellomycetes</taxon>
        <taxon>Tremellales</taxon>
        <taxon>Naemateliaceae</taxon>
        <taxon>Naematelia</taxon>
    </lineage>
</organism>
<feature type="compositionally biased region" description="Low complexity" evidence="2">
    <location>
        <begin position="209"/>
        <end position="219"/>
    </location>
</feature>
<dbReference type="PROSITE" id="PS50114">
    <property type="entry name" value="GATA_ZN_FINGER_2"/>
    <property type="match status" value="1"/>
</dbReference>
<sequence length="756" mass="79317">MPPSPGKIHQLPVKVLYSLDTSPQSYLTILNERQDVYVHPGVAAYNGEEVCGTGSCCLKAAARGICFASPECIPNSASLDFSVYNLDPSLRPNRSARAFQPAADDQSSSSWTGRGFLSWILAESGAGTSLIRGRLIREHEFSSLAFNDQGGLEGLMAAAASRSVEDVDGKGWGLEVCVSLKVVNPEGKAEFAGRKAFEDMLARGTGVGTPSSTANTPTAAVPPPQQQAATISRQNSLIVPPRVSTSAAPSPSLRPSPAIAYPKPSQPPPRPSSDLHRPSSAASLSTSLPASSVPMAVSSSAQSRPSSSAASRESSLAAPQSNPSAPAPSNRSESRHTTPPPSERPRSPPPSTPARATLRQLLDAEGKLSPDVVRHLTENPVLRRLLKAVPQTAVLTSLREAHNATSPTKDRPKASPARTGTPTPSSSHTVKPSVEGCCNCGVTESELWRTKNMKDGTKKKVCNACGLYFNKHKRMRPRELWDNNNHHAGASGTSRSTGDTPRQSDSTAPPPEKRARFEHEPVRSSPRLHRGSSDTNTNINGPPLPHAFESPKKGNNGTMTDSPRKRNRTSKGPIPHPSPRMATRASAKHEIGSTSASGMLNSDFDFSFSPSTLFATSPVQPPHLTTTASSIHASNGLVHEHGATNGNGHGHGIGETVGDADIEALLAQIANGQTTLDIDALFASVTTAATGHGHEGAGPLDKEMMDLLASWEGGDITVSNLPPLSTVSTGTGNGIGNGNEVGNGGVVAKNENQDES</sequence>
<name>A0A1Y2AVC7_9TREE</name>
<feature type="region of interest" description="Disordered" evidence="2">
    <location>
        <begin position="203"/>
        <end position="354"/>
    </location>
</feature>
<feature type="region of interest" description="Disordered" evidence="2">
    <location>
        <begin position="478"/>
        <end position="599"/>
    </location>
</feature>
<keyword evidence="1" id="KW-0479">Metal-binding</keyword>
<dbReference type="InterPro" id="IPR013088">
    <property type="entry name" value="Znf_NHR/GATA"/>
</dbReference>
<dbReference type="OrthoDB" id="3199820at2759"/>
<keyword evidence="1" id="KW-0863">Zinc-finger</keyword>
<dbReference type="STRING" id="71784.A0A1Y2AVC7"/>
<evidence type="ECO:0000256" key="2">
    <source>
        <dbReference type="SAM" id="MobiDB-lite"/>
    </source>
</evidence>
<feature type="domain" description="GATA-type" evidence="3">
    <location>
        <begin position="437"/>
        <end position="477"/>
    </location>
</feature>
<dbReference type="Gene3D" id="3.30.50.10">
    <property type="entry name" value="Erythroid Transcription Factor GATA-1, subunit A"/>
    <property type="match status" value="1"/>
</dbReference>
<feature type="compositionally biased region" description="Polar residues" evidence="2">
    <location>
        <begin position="418"/>
        <end position="430"/>
    </location>
</feature>
<dbReference type="SUPFAM" id="SSF57716">
    <property type="entry name" value="Glucocorticoid receptor-like (DNA-binding domain)"/>
    <property type="match status" value="1"/>
</dbReference>
<dbReference type="GO" id="GO:0006355">
    <property type="term" value="P:regulation of DNA-templated transcription"/>
    <property type="evidence" value="ECO:0007669"/>
    <property type="project" value="InterPro"/>
</dbReference>
<proteinExistence type="predicted"/>
<dbReference type="Proteomes" id="UP000193986">
    <property type="component" value="Unassembled WGS sequence"/>
</dbReference>